<evidence type="ECO:0000313" key="9">
    <source>
        <dbReference type="Proteomes" id="UP000472263"/>
    </source>
</evidence>
<dbReference type="AlphaFoldDB" id="A0A668ATK6"/>
<reference evidence="8" key="2">
    <citation type="submission" date="2025-08" db="UniProtKB">
        <authorList>
            <consortium name="Ensembl"/>
        </authorList>
    </citation>
    <scope>IDENTIFICATION</scope>
</reference>
<accession>A0A668ATK6</accession>
<keyword evidence="5" id="KW-0128">Catecholamine metabolism</keyword>
<evidence type="ECO:0000256" key="3">
    <source>
        <dbReference type="ARBA" id="ARBA00022490"/>
    </source>
</evidence>
<dbReference type="InterPro" id="IPR027417">
    <property type="entry name" value="P-loop_NTPase"/>
</dbReference>
<dbReference type="Gene3D" id="3.40.50.300">
    <property type="entry name" value="P-loop containing nucleotide triphosphate hydrolases"/>
    <property type="match status" value="1"/>
</dbReference>
<evidence type="ECO:0000256" key="6">
    <source>
        <dbReference type="RuleBase" id="RU361155"/>
    </source>
</evidence>
<protein>
    <recommendedName>
        <fullName evidence="6">Sulfotransferase</fullName>
        <ecNumber evidence="6">2.8.2.-</ecNumber>
    </recommendedName>
</protein>
<evidence type="ECO:0000256" key="4">
    <source>
        <dbReference type="ARBA" id="ARBA00022679"/>
    </source>
</evidence>
<evidence type="ECO:0000256" key="2">
    <source>
        <dbReference type="ARBA" id="ARBA00005771"/>
    </source>
</evidence>
<proteinExistence type="inferred from homology"/>
<keyword evidence="4 6" id="KW-0808">Transferase</keyword>
<name>A0A668ATK6_9TELE</name>
<dbReference type="Proteomes" id="UP000472263">
    <property type="component" value="Chromosome 7"/>
</dbReference>
<dbReference type="Ensembl" id="ENSMMDT00005053343.1">
    <property type="protein sequence ID" value="ENSMMDP00005052319.1"/>
    <property type="gene ID" value="ENSMMDG00005023609.1"/>
</dbReference>
<keyword evidence="9" id="KW-1185">Reference proteome</keyword>
<reference evidence="8" key="3">
    <citation type="submission" date="2025-09" db="UniProtKB">
        <authorList>
            <consortium name="Ensembl"/>
        </authorList>
    </citation>
    <scope>IDENTIFICATION</scope>
</reference>
<dbReference type="GO" id="GO:0005737">
    <property type="term" value="C:cytoplasm"/>
    <property type="evidence" value="ECO:0007669"/>
    <property type="project" value="UniProtKB-SubCell"/>
</dbReference>
<reference evidence="8" key="1">
    <citation type="submission" date="2019-06" db="EMBL/GenBank/DDBJ databases">
        <authorList>
            <consortium name="Wellcome Sanger Institute Data Sharing"/>
        </authorList>
    </citation>
    <scope>NUCLEOTIDE SEQUENCE [LARGE SCALE GENOMIC DNA]</scope>
</reference>
<gene>
    <name evidence="8" type="primary">sult1st5</name>
</gene>
<dbReference type="PANTHER" id="PTHR11783">
    <property type="entry name" value="SULFOTRANSFERASE SULT"/>
    <property type="match status" value="1"/>
</dbReference>
<dbReference type="FunFam" id="3.40.50.300:FF:000433">
    <property type="entry name" value="Estrogen sulfotransferase"/>
    <property type="match status" value="1"/>
</dbReference>
<dbReference type="InterPro" id="IPR000863">
    <property type="entry name" value="Sulfotransferase_dom"/>
</dbReference>
<comment type="subcellular location">
    <subcellularLocation>
        <location evidence="1">Cytoplasm</location>
    </subcellularLocation>
</comment>
<dbReference type="GeneTree" id="ENSGT00940000157101"/>
<keyword evidence="3" id="KW-0963">Cytoplasm</keyword>
<dbReference type="EC" id="2.8.2.-" evidence="6"/>
<organism evidence="8 9">
    <name type="scientific">Myripristis murdjan</name>
    <name type="common">pinecone soldierfish</name>
    <dbReference type="NCBI Taxonomy" id="586833"/>
    <lineage>
        <taxon>Eukaryota</taxon>
        <taxon>Metazoa</taxon>
        <taxon>Chordata</taxon>
        <taxon>Craniata</taxon>
        <taxon>Vertebrata</taxon>
        <taxon>Euteleostomi</taxon>
        <taxon>Actinopterygii</taxon>
        <taxon>Neopterygii</taxon>
        <taxon>Teleostei</taxon>
        <taxon>Neoteleostei</taxon>
        <taxon>Acanthomorphata</taxon>
        <taxon>Holocentriformes</taxon>
        <taxon>Holocentridae</taxon>
        <taxon>Myripristis</taxon>
    </lineage>
</organism>
<evidence type="ECO:0000256" key="5">
    <source>
        <dbReference type="ARBA" id="ARBA00022939"/>
    </source>
</evidence>
<dbReference type="GO" id="GO:0006584">
    <property type="term" value="P:catecholamine metabolic process"/>
    <property type="evidence" value="ECO:0007669"/>
    <property type="project" value="UniProtKB-KW"/>
</dbReference>
<dbReference type="SUPFAM" id="SSF52540">
    <property type="entry name" value="P-loop containing nucleoside triphosphate hydrolases"/>
    <property type="match status" value="1"/>
</dbReference>
<evidence type="ECO:0000313" key="8">
    <source>
        <dbReference type="Ensembl" id="ENSMMDP00005052319.1"/>
    </source>
</evidence>
<dbReference type="InParanoid" id="A0A668ATK6"/>
<dbReference type="GO" id="GO:0006805">
    <property type="term" value="P:xenobiotic metabolic process"/>
    <property type="evidence" value="ECO:0007669"/>
    <property type="project" value="Ensembl"/>
</dbReference>
<sequence>MWAIRGTMKKVQGVPLLEPIVTHWKRVETFRAFPEDVLIATYPKAGTTWIQEIVDLIFNHGDAEKARRAPLHIRMPFLEMTAPDPTFSGITLLEKMQPPRIIKTHLPIQLIPNTFWEAGCKVIYVARNPKDTVVSYFNFERMNLITPEPGPWPQYLDKFMKGQLGWGSWSDHVKGYWREKERKQILYLFYEDMKETPAKGIRQIADFLGQQLSEDIVSNIVQMTTFAAMRENPMANYSTVPDTIFDRKASDFLRKGEVGDWQNHFSPEENAAFEEHYIKAMAGCNIPFRFSLPEQ</sequence>
<feature type="domain" description="Sulfotransferase" evidence="7">
    <location>
        <begin position="34"/>
        <end position="284"/>
    </location>
</feature>
<dbReference type="GO" id="GO:0008146">
    <property type="term" value="F:sulfotransferase activity"/>
    <property type="evidence" value="ECO:0007669"/>
    <property type="project" value="Ensembl"/>
</dbReference>
<dbReference type="Pfam" id="PF00685">
    <property type="entry name" value="Sulfotransfer_1"/>
    <property type="match status" value="1"/>
</dbReference>
<evidence type="ECO:0000256" key="1">
    <source>
        <dbReference type="ARBA" id="ARBA00004496"/>
    </source>
</evidence>
<evidence type="ECO:0000259" key="7">
    <source>
        <dbReference type="Pfam" id="PF00685"/>
    </source>
</evidence>
<comment type="similarity">
    <text evidence="2 6">Belongs to the sulfotransferase 1 family.</text>
</comment>